<dbReference type="PROSITE" id="PS00018">
    <property type="entry name" value="EF_HAND_1"/>
    <property type="match status" value="1"/>
</dbReference>
<keyword evidence="3" id="KW-0274">FAD</keyword>
<dbReference type="InterPro" id="IPR036188">
    <property type="entry name" value="FAD/NAD-bd_sf"/>
</dbReference>
<evidence type="ECO:0000313" key="7">
    <source>
        <dbReference type="Proteomes" id="UP000619479"/>
    </source>
</evidence>
<evidence type="ECO:0000256" key="3">
    <source>
        <dbReference type="ARBA" id="ARBA00022827"/>
    </source>
</evidence>
<evidence type="ECO:0000313" key="6">
    <source>
        <dbReference type="EMBL" id="GID64565.1"/>
    </source>
</evidence>
<sequence>MTELTCEVLVVGAGPTGLMLANWLTRLGVRVLVVDGKDGPTRESRALVVQARSLEIYDQLGIGDQVLDAAHRAEGLSPGSGARVFGRVPLGPLGRGVTPYPFLEVLEQSRNEEILYDNLRKLGGDVIWETPVTAMVQVEEGVEAKVGNHTVRARFCVGCDGASSAVRKARRIPFEGSTNAHRFYVLDAAAAAGLVADSVNVRPGGREFLLAFPMPGRGNWRLIGLVRDEDGDGTLDEEDVRGRLREIFAVTYGEARWFATYRVHHKVAAAFRDGPFFLAGDAGHVHSPVGAQGMNTGLQDAHNLAFKLADVLQGRRRDSWLDRYEAERRPVAKTLVATTDRLFQGITDDRRATRALRTALIPVLAPIATRLLPRSAGGSRLFQYISQVRIHYPIGPDARTPDGKRDPVVGRRLPWTGGNFGVLRSADWQIHGYGGLEGPEAPDLGLPVHIFPAAPATYLQPGFFYLVRPDGFVAARAEPADAEVKFRHAMAV</sequence>
<feature type="domain" description="FAD-binding" evidence="5">
    <location>
        <begin position="6"/>
        <end position="337"/>
    </location>
</feature>
<proteinExistence type="predicted"/>
<keyword evidence="7" id="KW-1185">Reference proteome</keyword>
<comment type="cofactor">
    <cofactor evidence="1">
        <name>FAD</name>
        <dbReference type="ChEBI" id="CHEBI:57692"/>
    </cofactor>
</comment>
<comment type="caution">
    <text evidence="6">The sequence shown here is derived from an EMBL/GenBank/DDBJ whole genome shotgun (WGS) entry which is preliminary data.</text>
</comment>
<dbReference type="PRINTS" id="PR00420">
    <property type="entry name" value="RNGMNOXGNASE"/>
</dbReference>
<dbReference type="AlphaFoldDB" id="A0A919LZY4"/>
<dbReference type="PANTHER" id="PTHR43004:SF19">
    <property type="entry name" value="BINDING MONOOXYGENASE, PUTATIVE (JCVI)-RELATED"/>
    <property type="match status" value="1"/>
</dbReference>
<dbReference type="InterPro" id="IPR050641">
    <property type="entry name" value="RIFMO-like"/>
</dbReference>
<dbReference type="RefSeq" id="WP_203740053.1">
    <property type="nucleotide sequence ID" value="NZ_BAAAUC010000034.1"/>
</dbReference>
<dbReference type="Proteomes" id="UP000619479">
    <property type="component" value="Unassembled WGS sequence"/>
</dbReference>
<dbReference type="SUPFAM" id="SSF51905">
    <property type="entry name" value="FAD/NAD(P)-binding domain"/>
    <property type="match status" value="1"/>
</dbReference>
<reference evidence="6" key="1">
    <citation type="submission" date="2021-01" db="EMBL/GenBank/DDBJ databases">
        <title>Whole genome shotgun sequence of Actinoplanes cyaneus NBRC 14990.</title>
        <authorList>
            <person name="Komaki H."/>
            <person name="Tamura T."/>
        </authorList>
    </citation>
    <scope>NUCLEOTIDE SEQUENCE</scope>
    <source>
        <strain evidence="6">NBRC 14990</strain>
    </source>
</reference>
<accession>A0A919LZY4</accession>
<evidence type="ECO:0000256" key="1">
    <source>
        <dbReference type="ARBA" id="ARBA00001974"/>
    </source>
</evidence>
<keyword evidence="2" id="KW-0285">Flavoprotein</keyword>
<keyword evidence="4" id="KW-0809">Transit peptide</keyword>
<dbReference type="Pfam" id="PF01494">
    <property type="entry name" value="FAD_binding_3"/>
    <property type="match status" value="1"/>
</dbReference>
<evidence type="ECO:0000256" key="4">
    <source>
        <dbReference type="ARBA" id="ARBA00022946"/>
    </source>
</evidence>
<name>A0A919LZY4_9ACTN</name>
<dbReference type="InterPro" id="IPR018247">
    <property type="entry name" value="EF_Hand_1_Ca_BS"/>
</dbReference>
<dbReference type="EMBL" id="BOMH01000017">
    <property type="protein sequence ID" value="GID64565.1"/>
    <property type="molecule type" value="Genomic_DNA"/>
</dbReference>
<evidence type="ECO:0000259" key="5">
    <source>
        <dbReference type="Pfam" id="PF01494"/>
    </source>
</evidence>
<dbReference type="Gene3D" id="3.30.70.2450">
    <property type="match status" value="1"/>
</dbReference>
<protein>
    <submittedName>
        <fullName evidence="6">2-polyprenyl-6-methoxyphenol hydroxylase</fullName>
    </submittedName>
</protein>
<dbReference type="GO" id="GO:0016709">
    <property type="term" value="F:oxidoreductase activity, acting on paired donors, with incorporation or reduction of molecular oxygen, NAD(P)H as one donor, and incorporation of one atom of oxygen"/>
    <property type="evidence" value="ECO:0007669"/>
    <property type="project" value="UniProtKB-ARBA"/>
</dbReference>
<dbReference type="InterPro" id="IPR002938">
    <property type="entry name" value="FAD-bd"/>
</dbReference>
<dbReference type="Gene3D" id="3.50.50.60">
    <property type="entry name" value="FAD/NAD(P)-binding domain"/>
    <property type="match status" value="1"/>
</dbReference>
<organism evidence="6 7">
    <name type="scientific">Actinoplanes cyaneus</name>
    <dbReference type="NCBI Taxonomy" id="52696"/>
    <lineage>
        <taxon>Bacteria</taxon>
        <taxon>Bacillati</taxon>
        <taxon>Actinomycetota</taxon>
        <taxon>Actinomycetes</taxon>
        <taxon>Micromonosporales</taxon>
        <taxon>Micromonosporaceae</taxon>
        <taxon>Actinoplanes</taxon>
    </lineage>
</organism>
<evidence type="ECO:0000256" key="2">
    <source>
        <dbReference type="ARBA" id="ARBA00022630"/>
    </source>
</evidence>
<gene>
    <name evidence="6" type="ORF">Acy02nite_24460</name>
</gene>
<dbReference type="GO" id="GO:0071949">
    <property type="term" value="F:FAD binding"/>
    <property type="evidence" value="ECO:0007669"/>
    <property type="project" value="InterPro"/>
</dbReference>
<dbReference type="PANTHER" id="PTHR43004">
    <property type="entry name" value="TRK SYSTEM POTASSIUM UPTAKE PROTEIN"/>
    <property type="match status" value="1"/>
</dbReference>